<keyword evidence="2" id="KW-0507">mRNA processing</keyword>
<gene>
    <name evidence="8" type="ORF">DI09_10p160</name>
</gene>
<reference evidence="8 9" key="1">
    <citation type="submission" date="2014-04" db="EMBL/GenBank/DDBJ databases">
        <title>A new species of microsporidia sheds light on the evolution of extreme parasitism.</title>
        <authorList>
            <person name="Haag K.L."/>
            <person name="James T.Y."/>
            <person name="Larsson R."/>
            <person name="Schaer T.M."/>
            <person name="Refardt D."/>
            <person name="Pombert J.-F."/>
            <person name="Ebert D."/>
        </authorList>
    </citation>
    <scope>NUCLEOTIDE SEQUENCE [LARGE SCALE GENOMIC DNA]</scope>
    <source>
        <strain evidence="8 9">UGP3</strain>
        <tissue evidence="8">Spores</tissue>
    </source>
</reference>
<protein>
    <submittedName>
        <fullName evidence="8">Uncharacterized protein</fullName>
    </submittedName>
</protein>
<evidence type="ECO:0000259" key="6">
    <source>
        <dbReference type="Pfam" id="PF06544"/>
    </source>
</evidence>
<dbReference type="GeneID" id="25257970"/>
<dbReference type="EMBL" id="JMKJ01000011">
    <property type="protein sequence ID" value="KGG53119.1"/>
    <property type="molecule type" value="Genomic_DNA"/>
</dbReference>
<dbReference type="RefSeq" id="XP_013239546.1">
    <property type="nucleotide sequence ID" value="XM_013384092.1"/>
</dbReference>
<dbReference type="OrthoDB" id="10264544at2759"/>
<dbReference type="Pfam" id="PF08572">
    <property type="entry name" value="PRP3"/>
    <property type="match status" value="1"/>
</dbReference>
<dbReference type="HOGENOM" id="CLU_015750_2_0_1"/>
<feature type="domain" description="Pre-mRNA-splicing factor 3" evidence="7">
    <location>
        <begin position="5"/>
        <end position="200"/>
    </location>
</feature>
<keyword evidence="3" id="KW-0508">mRNA splicing</keyword>
<dbReference type="InterPro" id="IPR027104">
    <property type="entry name" value="Prp3"/>
</dbReference>
<evidence type="ECO:0000313" key="9">
    <source>
        <dbReference type="Proteomes" id="UP000029725"/>
    </source>
</evidence>
<name>A0A098VW63_9MICR</name>
<dbReference type="Pfam" id="PF06544">
    <property type="entry name" value="Prp3_C"/>
    <property type="match status" value="1"/>
</dbReference>
<evidence type="ECO:0000256" key="2">
    <source>
        <dbReference type="ARBA" id="ARBA00022664"/>
    </source>
</evidence>
<keyword evidence="4" id="KW-0539">Nucleus</keyword>
<accession>A0A098VW63</accession>
<dbReference type="InterPro" id="IPR010541">
    <property type="entry name" value="Prp3_C"/>
</dbReference>
<organism evidence="8 9">
    <name type="scientific">Mitosporidium daphniae</name>
    <dbReference type="NCBI Taxonomy" id="1485682"/>
    <lineage>
        <taxon>Eukaryota</taxon>
        <taxon>Fungi</taxon>
        <taxon>Fungi incertae sedis</taxon>
        <taxon>Microsporidia</taxon>
        <taxon>Mitosporidium</taxon>
    </lineage>
</organism>
<sequence>MSRENPYLSEGMRPSGQRKTHRKLQFNEPGRFASEAEADRKAAKLASLSRSIEQRLGDDQVLSDAILAMAREATPDVEWWDEPFVASDSNFLISSKVFHLPPMPAGAPQPIPIVKPMMLTRIEQRKLRRHRRLEAQKEKREQIRLGLLPPEESKLKMSNFMKVLGPIALEEPTRAEALVRRQIRERTAKHEQANAERALTDEQRRIKKIEYWRQLGGGTLSAGSPLVHIAAFQTPPLGSKERFKLIANGGQMQLHGLLLRLPDRGLIVVEGSLRAITHYRKLLTVRMKWQPGKPGEEETEVSARLFWQGTAAKPSFQRLAWVECASYGEARIMLKEAGFEHILKTAPEDAPEAAPAI</sequence>
<feature type="domain" description="Small nuclear ribonucleoprotein Prp3 C-terminal" evidence="6">
    <location>
        <begin position="240"/>
        <end position="345"/>
    </location>
</feature>
<dbReference type="InterPro" id="IPR013881">
    <property type="entry name" value="Pre-mRNA_splic_Prp3_dom"/>
</dbReference>
<evidence type="ECO:0000256" key="4">
    <source>
        <dbReference type="ARBA" id="ARBA00023242"/>
    </source>
</evidence>
<dbReference type="GO" id="GO:0000398">
    <property type="term" value="P:mRNA splicing, via spliceosome"/>
    <property type="evidence" value="ECO:0007669"/>
    <property type="project" value="InterPro"/>
</dbReference>
<evidence type="ECO:0000256" key="3">
    <source>
        <dbReference type="ARBA" id="ARBA00023187"/>
    </source>
</evidence>
<evidence type="ECO:0000256" key="5">
    <source>
        <dbReference type="SAM" id="MobiDB-lite"/>
    </source>
</evidence>
<keyword evidence="9" id="KW-1185">Reference proteome</keyword>
<proteinExistence type="predicted"/>
<dbReference type="VEuPathDB" id="MicrosporidiaDB:DI09_10p160"/>
<dbReference type="Proteomes" id="UP000029725">
    <property type="component" value="Unassembled WGS sequence"/>
</dbReference>
<dbReference type="GO" id="GO:0046540">
    <property type="term" value="C:U4/U6 x U5 tri-snRNP complex"/>
    <property type="evidence" value="ECO:0007669"/>
    <property type="project" value="InterPro"/>
</dbReference>
<evidence type="ECO:0000256" key="1">
    <source>
        <dbReference type="ARBA" id="ARBA00004123"/>
    </source>
</evidence>
<dbReference type="PANTHER" id="PTHR14212:SF0">
    <property type="entry name" value="U4_U6 SMALL NUCLEAR RIBONUCLEOPROTEIN PRP3"/>
    <property type="match status" value="1"/>
</dbReference>
<feature type="region of interest" description="Disordered" evidence="5">
    <location>
        <begin position="1"/>
        <end position="36"/>
    </location>
</feature>
<comment type="caution">
    <text evidence="8">The sequence shown here is derived from an EMBL/GenBank/DDBJ whole genome shotgun (WGS) entry which is preliminary data.</text>
</comment>
<comment type="subcellular location">
    <subcellularLocation>
        <location evidence="1">Nucleus</location>
    </subcellularLocation>
</comment>
<evidence type="ECO:0000259" key="7">
    <source>
        <dbReference type="Pfam" id="PF08572"/>
    </source>
</evidence>
<evidence type="ECO:0000313" key="8">
    <source>
        <dbReference type="EMBL" id="KGG53119.1"/>
    </source>
</evidence>
<dbReference type="PANTHER" id="PTHR14212">
    <property type="entry name" value="U4/U6-ASSOCIATED RNA SPLICING FACTOR-RELATED"/>
    <property type="match status" value="1"/>
</dbReference>
<dbReference type="AlphaFoldDB" id="A0A098VW63"/>